<accession>A0A0M2HGB4</accession>
<dbReference type="InterPro" id="IPR007848">
    <property type="entry name" value="Small_mtfrase_dom"/>
</dbReference>
<dbReference type="InterPro" id="IPR002052">
    <property type="entry name" value="DNA_methylase_N6_adenine_CS"/>
</dbReference>
<dbReference type="Pfam" id="PF17827">
    <property type="entry name" value="PrmC_N"/>
    <property type="match status" value="1"/>
</dbReference>
<dbReference type="PANTHER" id="PTHR18895:SF74">
    <property type="entry name" value="MTRF1L RELEASE FACTOR GLUTAMINE METHYLTRANSFERASE"/>
    <property type="match status" value="1"/>
</dbReference>
<keyword evidence="1 5" id="KW-0489">Methyltransferase</keyword>
<dbReference type="CDD" id="cd02440">
    <property type="entry name" value="AdoMet_MTases"/>
    <property type="match status" value="1"/>
</dbReference>
<dbReference type="InterPro" id="IPR040758">
    <property type="entry name" value="PrmC_N"/>
</dbReference>
<comment type="caution">
    <text evidence="5">Lacks conserved residue(s) required for the propagation of feature annotation.</text>
</comment>
<evidence type="ECO:0000259" key="7">
    <source>
        <dbReference type="Pfam" id="PF17827"/>
    </source>
</evidence>
<dbReference type="GO" id="GO:0003676">
    <property type="term" value="F:nucleic acid binding"/>
    <property type="evidence" value="ECO:0007669"/>
    <property type="project" value="InterPro"/>
</dbReference>
<dbReference type="EMBL" id="JYIZ01000017">
    <property type="protein sequence ID" value="KJL45697.1"/>
    <property type="molecule type" value="Genomic_DNA"/>
</dbReference>
<comment type="similarity">
    <text evidence="5">Belongs to the protein N5-glutamine methyltransferase family. PrmC subfamily.</text>
</comment>
<dbReference type="STRING" id="92835.RS81_00123"/>
<dbReference type="Pfam" id="PF05175">
    <property type="entry name" value="MTS"/>
    <property type="match status" value="1"/>
</dbReference>
<keyword evidence="3 5" id="KW-0949">S-adenosyl-L-methionine</keyword>
<dbReference type="EC" id="2.1.1.297" evidence="5"/>
<comment type="function">
    <text evidence="5">Methylates the class 1 translation termination release factors RF1/PrfA and RF2/PrfB on the glutamine residue of the universally conserved GGQ motif.</text>
</comment>
<comment type="catalytic activity">
    <reaction evidence="4 5">
        <text>L-glutaminyl-[peptide chain release factor] + S-adenosyl-L-methionine = N(5)-methyl-L-glutaminyl-[peptide chain release factor] + S-adenosyl-L-homocysteine + H(+)</text>
        <dbReference type="Rhea" id="RHEA:42896"/>
        <dbReference type="Rhea" id="RHEA-COMP:10271"/>
        <dbReference type="Rhea" id="RHEA-COMP:10272"/>
        <dbReference type="ChEBI" id="CHEBI:15378"/>
        <dbReference type="ChEBI" id="CHEBI:30011"/>
        <dbReference type="ChEBI" id="CHEBI:57856"/>
        <dbReference type="ChEBI" id="CHEBI:59789"/>
        <dbReference type="ChEBI" id="CHEBI:61891"/>
        <dbReference type="EC" id="2.1.1.297"/>
    </reaction>
</comment>
<evidence type="ECO:0000256" key="4">
    <source>
        <dbReference type="ARBA" id="ARBA00048391"/>
    </source>
</evidence>
<name>A0A0M2HGB4_9MICO</name>
<dbReference type="InterPro" id="IPR019874">
    <property type="entry name" value="RF_methyltr_PrmC"/>
</dbReference>
<dbReference type="NCBIfam" id="TIGR03534">
    <property type="entry name" value="RF_mod_PrmC"/>
    <property type="match status" value="1"/>
</dbReference>
<evidence type="ECO:0000256" key="2">
    <source>
        <dbReference type="ARBA" id="ARBA00022679"/>
    </source>
</evidence>
<feature type="binding site" evidence="5">
    <location>
        <position position="229"/>
    </location>
    <ligand>
        <name>S-adenosyl-L-methionine</name>
        <dbReference type="ChEBI" id="CHEBI:59789"/>
    </ligand>
</feature>
<dbReference type="SUPFAM" id="SSF53335">
    <property type="entry name" value="S-adenosyl-L-methionine-dependent methyltransferases"/>
    <property type="match status" value="1"/>
</dbReference>
<dbReference type="PATRIC" id="fig|92835.4.peg.129"/>
<evidence type="ECO:0000256" key="3">
    <source>
        <dbReference type="ARBA" id="ARBA00022691"/>
    </source>
</evidence>
<evidence type="ECO:0000259" key="6">
    <source>
        <dbReference type="Pfam" id="PF05175"/>
    </source>
</evidence>
<sequence>MRRAFGADAPSTPADAMIRRARRGLGWFELMASPASPLRVDAALRRAVDVLARTGVPDAQVDAELLLAHVLGLSRGGVQAAAIRGDALDPDPAAEFERAVTRRATREPLQHITGTAPFRHLELRVGPGVFVPRPETEMVAQLAIDALLAAASDSPVAVDLGTGSGAIALAMATEVPHAQVHAAENSVDAFVWTKENFARVAAPNARLAFVDLAHAFPELDGTVSVVASNPPYVPDEAIPRDPEVRLFDPPAALYGGADGLDVVRVLSGVGLRLAHPGGMLVIEHGEWQGAPIRAILEADGWLATATHPDLTMRDRATTAIRP</sequence>
<gene>
    <name evidence="8" type="primary">prmC_1</name>
    <name evidence="5" type="synonym">prmC</name>
    <name evidence="8" type="ORF">RS81_00123</name>
</gene>
<comment type="caution">
    <text evidence="8">The sequence shown here is derived from an EMBL/GenBank/DDBJ whole genome shotgun (WGS) entry which is preliminary data.</text>
</comment>
<dbReference type="GO" id="GO:0032259">
    <property type="term" value="P:methylation"/>
    <property type="evidence" value="ECO:0007669"/>
    <property type="project" value="UniProtKB-KW"/>
</dbReference>
<dbReference type="InterPro" id="IPR029063">
    <property type="entry name" value="SAM-dependent_MTases_sf"/>
</dbReference>
<feature type="domain" description="Methyltransferase small" evidence="6">
    <location>
        <begin position="127"/>
        <end position="237"/>
    </location>
</feature>
<evidence type="ECO:0000256" key="5">
    <source>
        <dbReference type="HAMAP-Rule" id="MF_02126"/>
    </source>
</evidence>
<feature type="binding site" evidence="5">
    <location>
        <begin position="161"/>
        <end position="165"/>
    </location>
    <ligand>
        <name>S-adenosyl-L-methionine</name>
        <dbReference type="ChEBI" id="CHEBI:59789"/>
    </ligand>
</feature>
<dbReference type="NCBIfam" id="TIGR00536">
    <property type="entry name" value="hemK_fam"/>
    <property type="match status" value="1"/>
</dbReference>
<keyword evidence="2 5" id="KW-0808">Transferase</keyword>
<feature type="domain" description="Release factor glutamine methyltransferase N-terminal" evidence="7">
    <location>
        <begin position="43"/>
        <end position="114"/>
    </location>
</feature>
<feature type="binding site" evidence="5">
    <location>
        <begin position="229"/>
        <end position="232"/>
    </location>
    <ligand>
        <name>substrate</name>
    </ligand>
</feature>
<proteinExistence type="inferred from homology"/>
<dbReference type="GO" id="GO:0102559">
    <property type="term" value="F:peptide chain release factor N(5)-glutamine methyltransferase activity"/>
    <property type="evidence" value="ECO:0007669"/>
    <property type="project" value="UniProtKB-EC"/>
</dbReference>
<dbReference type="PROSITE" id="PS00092">
    <property type="entry name" value="N6_MTASE"/>
    <property type="match status" value="1"/>
</dbReference>
<dbReference type="Gene3D" id="3.40.50.150">
    <property type="entry name" value="Vaccinia Virus protein VP39"/>
    <property type="match status" value="1"/>
</dbReference>
<dbReference type="InterPro" id="IPR004556">
    <property type="entry name" value="HemK-like"/>
</dbReference>
<reference evidence="8 9" key="1">
    <citation type="submission" date="2015-02" db="EMBL/GenBank/DDBJ databases">
        <title>Draft genome sequences of ten Microbacterium spp. with emphasis on heavy metal contaminated environments.</title>
        <authorList>
            <person name="Corretto E."/>
        </authorList>
    </citation>
    <scope>NUCLEOTIDE SEQUENCE [LARGE SCALE GENOMIC DNA]</scope>
    <source>
        <strain evidence="8 9">DSM 12510</strain>
    </source>
</reference>
<dbReference type="AlphaFoldDB" id="A0A0M2HGB4"/>
<feature type="binding site" evidence="5">
    <location>
        <position position="184"/>
    </location>
    <ligand>
        <name>S-adenosyl-L-methionine</name>
        <dbReference type="ChEBI" id="CHEBI:59789"/>
    </ligand>
</feature>
<dbReference type="Gene3D" id="1.10.8.10">
    <property type="entry name" value="DNA helicase RuvA subunit, C-terminal domain"/>
    <property type="match status" value="1"/>
</dbReference>
<evidence type="ECO:0000313" key="8">
    <source>
        <dbReference type="EMBL" id="KJL45697.1"/>
    </source>
</evidence>
<evidence type="ECO:0000313" key="9">
    <source>
        <dbReference type="Proteomes" id="UP000033956"/>
    </source>
</evidence>
<organism evidence="8 9">
    <name type="scientific">Microbacterium terrae</name>
    <dbReference type="NCBI Taxonomy" id="69369"/>
    <lineage>
        <taxon>Bacteria</taxon>
        <taxon>Bacillati</taxon>
        <taxon>Actinomycetota</taxon>
        <taxon>Actinomycetes</taxon>
        <taxon>Micrococcales</taxon>
        <taxon>Microbacteriaceae</taxon>
        <taxon>Microbacterium</taxon>
    </lineage>
</organism>
<protein>
    <recommendedName>
        <fullName evidence="5">Release factor glutamine methyltransferase</fullName>
        <shortName evidence="5">RF MTase</shortName>
        <ecNumber evidence="5">2.1.1.297</ecNumber>
    </recommendedName>
    <alternativeName>
        <fullName evidence="5">N5-glutamine methyltransferase PrmC</fullName>
    </alternativeName>
    <alternativeName>
        <fullName evidence="5">Protein-(glutamine-N5) MTase PrmC</fullName>
    </alternativeName>
    <alternativeName>
        <fullName evidence="5">Protein-glutamine N-methyltransferase PrmC</fullName>
    </alternativeName>
</protein>
<keyword evidence="9" id="KW-1185">Reference proteome</keyword>
<dbReference type="HAMAP" id="MF_02126">
    <property type="entry name" value="RF_methyltr_PrmC"/>
    <property type="match status" value="1"/>
</dbReference>
<evidence type="ECO:0000256" key="1">
    <source>
        <dbReference type="ARBA" id="ARBA00022603"/>
    </source>
</evidence>
<dbReference type="PANTHER" id="PTHR18895">
    <property type="entry name" value="HEMK METHYLTRANSFERASE"/>
    <property type="match status" value="1"/>
</dbReference>
<dbReference type="InterPro" id="IPR050320">
    <property type="entry name" value="N5-glutamine_MTase"/>
</dbReference>
<dbReference type="Proteomes" id="UP000033956">
    <property type="component" value="Unassembled WGS sequence"/>
</dbReference>